<gene>
    <name evidence="3" type="ORF">BIP78_0012</name>
</gene>
<dbReference type="InterPro" id="IPR029062">
    <property type="entry name" value="Class_I_gatase-like"/>
</dbReference>
<dbReference type="Pfam" id="PF01965">
    <property type="entry name" value="DJ-1_PfpI"/>
    <property type="match status" value="1"/>
</dbReference>
<comment type="similarity">
    <text evidence="1">Belongs to the peptidase C56 family.</text>
</comment>
<dbReference type="CDD" id="cd03134">
    <property type="entry name" value="GATase1_PfpI_like"/>
    <property type="match status" value="1"/>
</dbReference>
<dbReference type="PANTHER" id="PTHR42733">
    <property type="entry name" value="DJ-1 PROTEIN"/>
    <property type="match status" value="1"/>
</dbReference>
<evidence type="ECO:0000313" key="4">
    <source>
        <dbReference type="Proteomes" id="UP000287233"/>
    </source>
</evidence>
<name>A0A410FS80_BIPS1</name>
<dbReference type="PROSITE" id="PS51276">
    <property type="entry name" value="PEPTIDASE_C56_PFPI"/>
    <property type="match status" value="1"/>
</dbReference>
<evidence type="ECO:0000259" key="2">
    <source>
        <dbReference type="Pfam" id="PF01965"/>
    </source>
</evidence>
<dbReference type="InterPro" id="IPR006286">
    <property type="entry name" value="C56_PfpI-like"/>
</dbReference>
<dbReference type="EMBL" id="CP034928">
    <property type="protein sequence ID" value="QAA75780.1"/>
    <property type="molecule type" value="Genomic_DNA"/>
</dbReference>
<keyword evidence="3" id="KW-0378">Hydrolase</keyword>
<proteinExistence type="inferred from homology"/>
<dbReference type="KEGG" id="bih:BIP78_0012"/>
<evidence type="ECO:0000313" key="3">
    <source>
        <dbReference type="EMBL" id="QAA75780.1"/>
    </source>
</evidence>
<dbReference type="AlphaFoldDB" id="A0A410FS80"/>
<dbReference type="PANTHER" id="PTHR42733:SF13">
    <property type="entry name" value="DJ-1_PFPI DOMAIN-CONTAINING PROTEIN"/>
    <property type="match status" value="1"/>
</dbReference>
<dbReference type="GO" id="GO:0006508">
    <property type="term" value="P:proteolysis"/>
    <property type="evidence" value="ECO:0007669"/>
    <property type="project" value="UniProtKB-KW"/>
</dbReference>
<dbReference type="GO" id="GO:0008233">
    <property type="term" value="F:peptidase activity"/>
    <property type="evidence" value="ECO:0007669"/>
    <property type="project" value="UniProtKB-KW"/>
</dbReference>
<accession>A0A410FS80</accession>
<dbReference type="Proteomes" id="UP000287233">
    <property type="component" value="Chromosome"/>
</dbReference>
<keyword evidence="3" id="KW-0645">Protease</keyword>
<organism evidence="3 4">
    <name type="scientific">Bipolaricaulis sibiricus</name>
    <dbReference type="NCBI Taxonomy" id="2501609"/>
    <lineage>
        <taxon>Bacteria</taxon>
        <taxon>Candidatus Bipolaricaulota</taxon>
        <taxon>Candidatus Bipolaricaulia</taxon>
        <taxon>Candidatus Bipolaricaulales</taxon>
        <taxon>Candidatus Bipolaricaulaceae</taxon>
        <taxon>Candidatus Bipolaricaulis</taxon>
    </lineage>
</organism>
<protein>
    <submittedName>
        <fullName evidence="3">Intracellular protease</fullName>
    </submittedName>
</protein>
<evidence type="ECO:0000256" key="1">
    <source>
        <dbReference type="ARBA" id="ARBA00008542"/>
    </source>
</evidence>
<dbReference type="InterPro" id="IPR002818">
    <property type="entry name" value="DJ-1/PfpI"/>
</dbReference>
<sequence length="171" mass="18545">MNLTGKRIAILVADLYQELEFWYPYLRLKEEGATVVAVGPEKREYRSRLGYPAPAELAAAQVRAADFDAVVIPGGYAPDNMRRSPALVTFVREMAESGKPVAAICHGGWMLCSARVVAGKRVTSVSAIRDDLENAGATWVDEEVVRDGNLITSRVPSDLPAFLRAIVAALA</sequence>
<feature type="domain" description="DJ-1/PfpI" evidence="2">
    <location>
        <begin position="6"/>
        <end position="168"/>
    </location>
</feature>
<dbReference type="SUPFAM" id="SSF52317">
    <property type="entry name" value="Class I glutamine amidotransferase-like"/>
    <property type="match status" value="1"/>
</dbReference>
<dbReference type="NCBIfam" id="TIGR01382">
    <property type="entry name" value="PfpI"/>
    <property type="match status" value="1"/>
</dbReference>
<dbReference type="Gene3D" id="3.40.50.880">
    <property type="match status" value="1"/>
</dbReference>
<reference evidence="4" key="1">
    <citation type="submission" date="2018-12" db="EMBL/GenBank/DDBJ databases">
        <title>Complete genome sequence of an uncultured bacterium of the candidate phylum Bipolaricaulota.</title>
        <authorList>
            <person name="Kadnikov V.V."/>
            <person name="Mardanov A.V."/>
            <person name="Beletsky A.V."/>
            <person name="Frank Y.A."/>
            <person name="Karnachuk O.V."/>
            <person name="Ravin N.V."/>
        </authorList>
    </citation>
    <scope>NUCLEOTIDE SEQUENCE [LARGE SCALE GENOMIC DNA]</scope>
</reference>